<gene>
    <name evidence="3" type="primary">Amp1_1</name>
    <name evidence="3" type="ORF">DICEXI_R15312</name>
</gene>
<keyword evidence="4" id="KW-1185">Reference proteome</keyword>
<dbReference type="GO" id="GO:0005576">
    <property type="term" value="C:extracellular region"/>
    <property type="evidence" value="ECO:0007669"/>
    <property type="project" value="InterPro"/>
</dbReference>
<evidence type="ECO:0000313" key="3">
    <source>
        <dbReference type="EMBL" id="NXH50187.1"/>
    </source>
</evidence>
<feature type="chain" id="PRO_5029508475" evidence="1">
    <location>
        <begin position="21"/>
        <end position="55"/>
    </location>
</feature>
<feature type="signal peptide" evidence="1">
    <location>
        <begin position="1"/>
        <end position="20"/>
    </location>
</feature>
<feature type="non-terminal residue" evidence="3">
    <location>
        <position position="1"/>
    </location>
</feature>
<dbReference type="GO" id="GO:0006952">
    <property type="term" value="P:defense response"/>
    <property type="evidence" value="ECO:0007669"/>
    <property type="project" value="InterPro"/>
</dbReference>
<organism evidence="3 4">
    <name type="scientific">Dicaeum eximium</name>
    <dbReference type="NCBI Taxonomy" id="667154"/>
    <lineage>
        <taxon>Eukaryota</taxon>
        <taxon>Metazoa</taxon>
        <taxon>Chordata</taxon>
        <taxon>Craniata</taxon>
        <taxon>Vertebrata</taxon>
        <taxon>Euteleostomi</taxon>
        <taxon>Archelosauria</taxon>
        <taxon>Archosauria</taxon>
        <taxon>Dinosauria</taxon>
        <taxon>Saurischia</taxon>
        <taxon>Theropoda</taxon>
        <taxon>Coelurosauria</taxon>
        <taxon>Aves</taxon>
        <taxon>Neognathae</taxon>
        <taxon>Neoaves</taxon>
        <taxon>Telluraves</taxon>
        <taxon>Australaves</taxon>
        <taxon>Passeriformes</taxon>
        <taxon>Passeroidea</taxon>
        <taxon>Dicaeidae</taxon>
        <taxon>Dicaeum</taxon>
    </lineage>
</organism>
<protein>
    <submittedName>
        <fullName evidence="3">AMP1 protein</fullName>
    </submittedName>
</protein>
<feature type="non-terminal residue" evidence="3">
    <location>
        <position position="55"/>
    </location>
</feature>
<accession>A0A7K9KHY9</accession>
<dbReference type="AlphaFoldDB" id="A0A7K9KHY9"/>
<evidence type="ECO:0000313" key="4">
    <source>
        <dbReference type="Proteomes" id="UP000523279"/>
    </source>
</evidence>
<evidence type="ECO:0000256" key="1">
    <source>
        <dbReference type="SAM" id="SignalP"/>
    </source>
</evidence>
<comment type="caution">
    <text evidence="3">The sequence shown here is derived from an EMBL/GenBank/DDBJ whole genome shotgun (WGS) entry which is preliminary data.</text>
</comment>
<name>A0A7K9KHY9_9PASE</name>
<sequence>MKILFLLFSLLLLLLQGAAGSRIRCLERGGFCSSVGCQPPLRTIGSCNDFSLCCK</sequence>
<feature type="domain" description="Beta-defensin-like" evidence="2">
    <location>
        <begin position="22"/>
        <end position="55"/>
    </location>
</feature>
<dbReference type="Proteomes" id="UP000523279">
    <property type="component" value="Unassembled WGS sequence"/>
</dbReference>
<evidence type="ECO:0000259" key="2">
    <source>
        <dbReference type="Pfam" id="PF00711"/>
    </source>
</evidence>
<dbReference type="InterPro" id="IPR001855">
    <property type="entry name" value="Defensin_beta-like"/>
</dbReference>
<keyword evidence="1" id="KW-0732">Signal</keyword>
<dbReference type="Gene3D" id="3.10.360.10">
    <property type="entry name" value="Antimicrobial Peptide, Beta-defensin 2, Chain A"/>
    <property type="match status" value="1"/>
</dbReference>
<dbReference type="EMBL" id="VWZP01010296">
    <property type="protein sequence ID" value="NXH50187.1"/>
    <property type="molecule type" value="Genomic_DNA"/>
</dbReference>
<reference evidence="3 4" key="1">
    <citation type="submission" date="2019-09" db="EMBL/GenBank/DDBJ databases">
        <title>Bird 10,000 Genomes (B10K) Project - Family phase.</title>
        <authorList>
            <person name="Zhang G."/>
        </authorList>
    </citation>
    <scope>NUCLEOTIDE SEQUENCE [LARGE SCALE GENOMIC DNA]</scope>
    <source>
        <strain evidence="3">B10K-DU-001-34</strain>
        <tissue evidence="3">Muscle</tissue>
    </source>
</reference>
<proteinExistence type="predicted"/>
<dbReference type="Pfam" id="PF00711">
    <property type="entry name" value="Defensin_beta"/>
    <property type="match status" value="1"/>
</dbReference>
<dbReference type="SUPFAM" id="SSF57392">
    <property type="entry name" value="Defensin-like"/>
    <property type="match status" value="1"/>
</dbReference>